<keyword evidence="9" id="KW-1185">Reference proteome</keyword>
<keyword evidence="6" id="KW-0732">Signal</keyword>
<dbReference type="PANTHER" id="PTHR47247:SF1">
    <property type="entry name" value="KUNITZ-TYPE PROTEASE INHIBITOR 2"/>
    <property type="match status" value="1"/>
</dbReference>
<gene>
    <name evidence="8" type="ORF">CHIRRI_LOCUS7840</name>
</gene>
<feature type="signal peptide" evidence="6">
    <location>
        <begin position="1"/>
        <end position="19"/>
    </location>
</feature>
<evidence type="ECO:0000256" key="1">
    <source>
        <dbReference type="ARBA" id="ARBA00022690"/>
    </source>
</evidence>
<name>A0A9N9RX06_9DIPT</name>
<sequence>MKIVFFLISLFVLIAVMNCDDPQVICKLEEKTGTCRADKPRWYYDASSKSCRLFTYGGCNGNANNFHTEADCMAKCNGV</sequence>
<dbReference type="SUPFAM" id="SSF57362">
    <property type="entry name" value="BPTI-like"/>
    <property type="match status" value="1"/>
</dbReference>
<protein>
    <recommendedName>
        <fullName evidence="7">BPTI/Kunitz inhibitor domain-containing protein</fullName>
    </recommendedName>
</protein>
<evidence type="ECO:0000259" key="7">
    <source>
        <dbReference type="SMART" id="SM00131"/>
    </source>
</evidence>
<comment type="similarity">
    <text evidence="4">Belongs to the venom Kunitz-type family. 01 (intermediate) subfamily.</text>
</comment>
<dbReference type="InterPro" id="IPR020901">
    <property type="entry name" value="Prtase_inh_Kunz-CS"/>
</dbReference>
<dbReference type="EMBL" id="OU895878">
    <property type="protein sequence ID" value="CAG9804963.1"/>
    <property type="molecule type" value="Genomic_DNA"/>
</dbReference>
<evidence type="ECO:0000256" key="4">
    <source>
        <dbReference type="ARBA" id="ARBA00049646"/>
    </source>
</evidence>
<dbReference type="SMART" id="SM00131">
    <property type="entry name" value="KU"/>
    <property type="match status" value="1"/>
</dbReference>
<evidence type="ECO:0000313" key="8">
    <source>
        <dbReference type="EMBL" id="CAG9804963.1"/>
    </source>
</evidence>
<comment type="function">
    <text evidence="5">Serine protease inhibitor that inhibits trypsin at a molar ratio of 1:1.</text>
</comment>
<dbReference type="PRINTS" id="PR00759">
    <property type="entry name" value="BASICPTASE"/>
</dbReference>
<dbReference type="GO" id="GO:0004867">
    <property type="term" value="F:serine-type endopeptidase inhibitor activity"/>
    <property type="evidence" value="ECO:0007669"/>
    <property type="project" value="UniProtKB-KW"/>
</dbReference>
<evidence type="ECO:0000256" key="3">
    <source>
        <dbReference type="ARBA" id="ARBA00023157"/>
    </source>
</evidence>
<evidence type="ECO:0000256" key="5">
    <source>
        <dbReference type="ARBA" id="ARBA00093388"/>
    </source>
</evidence>
<dbReference type="PROSITE" id="PS00280">
    <property type="entry name" value="BPTI_KUNITZ_1"/>
    <property type="match status" value="1"/>
</dbReference>
<dbReference type="InterPro" id="IPR036880">
    <property type="entry name" value="Kunitz_BPTI_sf"/>
</dbReference>
<keyword evidence="1" id="KW-0646">Protease inhibitor</keyword>
<dbReference type="Gene3D" id="4.10.410.10">
    <property type="entry name" value="Pancreatic trypsin inhibitor Kunitz domain"/>
    <property type="match status" value="1"/>
</dbReference>
<feature type="chain" id="PRO_5040441652" description="BPTI/Kunitz inhibitor domain-containing protein" evidence="6">
    <location>
        <begin position="20"/>
        <end position="79"/>
    </location>
</feature>
<dbReference type="InterPro" id="IPR002223">
    <property type="entry name" value="Kunitz_BPTI"/>
</dbReference>
<evidence type="ECO:0000313" key="9">
    <source>
        <dbReference type="Proteomes" id="UP001153620"/>
    </source>
</evidence>
<feature type="domain" description="BPTI/Kunitz inhibitor" evidence="7">
    <location>
        <begin position="24"/>
        <end position="77"/>
    </location>
</feature>
<dbReference type="OrthoDB" id="4473401at2759"/>
<evidence type="ECO:0000256" key="2">
    <source>
        <dbReference type="ARBA" id="ARBA00022900"/>
    </source>
</evidence>
<accession>A0A9N9RX06</accession>
<dbReference type="PANTHER" id="PTHR47247">
    <property type="entry name" value="KUNITZ-TYPE PROTEASE INHIBITOR 2"/>
    <property type="match status" value="1"/>
</dbReference>
<dbReference type="AlphaFoldDB" id="A0A9N9RX06"/>
<proteinExistence type="inferred from homology"/>
<keyword evidence="3" id="KW-1015">Disulfide bond</keyword>
<reference evidence="8" key="1">
    <citation type="submission" date="2022-01" db="EMBL/GenBank/DDBJ databases">
        <authorList>
            <person name="King R."/>
        </authorList>
    </citation>
    <scope>NUCLEOTIDE SEQUENCE</scope>
</reference>
<dbReference type="Pfam" id="PF00014">
    <property type="entry name" value="Kunitz_BPTI"/>
    <property type="match status" value="1"/>
</dbReference>
<reference evidence="8" key="2">
    <citation type="submission" date="2022-10" db="EMBL/GenBank/DDBJ databases">
        <authorList>
            <consortium name="ENA_rothamsted_submissions"/>
            <consortium name="culmorum"/>
            <person name="King R."/>
        </authorList>
    </citation>
    <scope>NUCLEOTIDE SEQUENCE</scope>
</reference>
<organism evidence="8 9">
    <name type="scientific">Chironomus riparius</name>
    <dbReference type="NCBI Taxonomy" id="315576"/>
    <lineage>
        <taxon>Eukaryota</taxon>
        <taxon>Metazoa</taxon>
        <taxon>Ecdysozoa</taxon>
        <taxon>Arthropoda</taxon>
        <taxon>Hexapoda</taxon>
        <taxon>Insecta</taxon>
        <taxon>Pterygota</taxon>
        <taxon>Neoptera</taxon>
        <taxon>Endopterygota</taxon>
        <taxon>Diptera</taxon>
        <taxon>Nematocera</taxon>
        <taxon>Chironomoidea</taxon>
        <taxon>Chironomidae</taxon>
        <taxon>Chironominae</taxon>
        <taxon>Chironomus</taxon>
    </lineage>
</organism>
<dbReference type="Proteomes" id="UP001153620">
    <property type="component" value="Chromosome 2"/>
</dbReference>
<keyword evidence="2" id="KW-0722">Serine protease inhibitor</keyword>
<dbReference type="FunFam" id="4.10.410.10:FF:000006">
    <property type="entry name" value="Serine peptidase inhibitor, Kunitz type 1"/>
    <property type="match status" value="1"/>
</dbReference>
<evidence type="ECO:0000256" key="6">
    <source>
        <dbReference type="SAM" id="SignalP"/>
    </source>
</evidence>